<evidence type="ECO:0000256" key="1">
    <source>
        <dbReference type="SAM" id="MobiDB-lite"/>
    </source>
</evidence>
<dbReference type="EMBL" id="JAOYFB010000036">
    <property type="protein sequence ID" value="KAK4021372.1"/>
    <property type="molecule type" value="Genomic_DNA"/>
</dbReference>
<comment type="caution">
    <text evidence="2">The sequence shown here is derived from an EMBL/GenBank/DDBJ whole genome shotgun (WGS) entry which is preliminary data.</text>
</comment>
<evidence type="ECO:0000313" key="2">
    <source>
        <dbReference type="EMBL" id="KAK4021372.1"/>
    </source>
</evidence>
<name>A0ABR0A8A4_9CRUS</name>
<dbReference type="Proteomes" id="UP001234178">
    <property type="component" value="Unassembled WGS sequence"/>
</dbReference>
<proteinExistence type="predicted"/>
<evidence type="ECO:0000313" key="3">
    <source>
        <dbReference type="Proteomes" id="UP001234178"/>
    </source>
</evidence>
<accession>A0ABR0A8A4</accession>
<organism evidence="2 3">
    <name type="scientific">Daphnia magna</name>
    <dbReference type="NCBI Taxonomy" id="35525"/>
    <lineage>
        <taxon>Eukaryota</taxon>
        <taxon>Metazoa</taxon>
        <taxon>Ecdysozoa</taxon>
        <taxon>Arthropoda</taxon>
        <taxon>Crustacea</taxon>
        <taxon>Branchiopoda</taxon>
        <taxon>Diplostraca</taxon>
        <taxon>Cladocera</taxon>
        <taxon>Anomopoda</taxon>
        <taxon>Daphniidae</taxon>
        <taxon>Daphnia</taxon>
    </lineage>
</organism>
<reference evidence="2 3" key="1">
    <citation type="journal article" date="2023" name="Nucleic Acids Res.">
        <title>The hologenome of Daphnia magna reveals possible DNA methylation and microbiome-mediated evolution of the host genome.</title>
        <authorList>
            <person name="Chaturvedi A."/>
            <person name="Li X."/>
            <person name="Dhandapani V."/>
            <person name="Marshall H."/>
            <person name="Kissane S."/>
            <person name="Cuenca-Cambronero M."/>
            <person name="Asole G."/>
            <person name="Calvet F."/>
            <person name="Ruiz-Romero M."/>
            <person name="Marangio P."/>
            <person name="Guigo R."/>
            <person name="Rago D."/>
            <person name="Mirbahai L."/>
            <person name="Eastwood N."/>
            <person name="Colbourne J.K."/>
            <person name="Zhou J."/>
            <person name="Mallon E."/>
            <person name="Orsini L."/>
        </authorList>
    </citation>
    <scope>NUCLEOTIDE SEQUENCE [LARGE SCALE GENOMIC DNA]</scope>
    <source>
        <strain evidence="2">LRV0_1</strain>
    </source>
</reference>
<protein>
    <submittedName>
        <fullName evidence="2">Uncharacterized protein</fullName>
    </submittedName>
</protein>
<keyword evidence="3" id="KW-1185">Reference proteome</keyword>
<gene>
    <name evidence="2" type="ORF">OUZ56_003289</name>
</gene>
<feature type="region of interest" description="Disordered" evidence="1">
    <location>
        <begin position="1"/>
        <end position="83"/>
    </location>
</feature>
<sequence>MEDIDYSYVNGSPEGELPPPSPIQQLQPQKPVHDDWGLGEQLQPQQPAHDDWGLGEQLQPQQPAHDDWEAGPQQPQQQPQQPPALLVEHAPVVRPDNFNRQRGNGWFRGQRHHSDLLRARTARLANRLHAEILAGRWRAAVDTLKNILDLDPDNRHPPLYGWSASAWDDVIGINHEGCITVLSATYSAFHWIRPALNQQYEVVSDTDSLVQQR</sequence>